<comment type="caution">
    <text evidence="2">The sequence shown here is derived from an EMBL/GenBank/DDBJ whole genome shotgun (WGS) entry which is preliminary data.</text>
</comment>
<reference evidence="3" key="1">
    <citation type="journal article" date="2019" name="Int. J. Syst. Evol. Microbiol.">
        <title>The Global Catalogue of Microorganisms (GCM) 10K type strain sequencing project: providing services to taxonomists for standard genome sequencing and annotation.</title>
        <authorList>
            <consortium name="The Broad Institute Genomics Platform"/>
            <consortium name="The Broad Institute Genome Sequencing Center for Infectious Disease"/>
            <person name="Wu L."/>
            <person name="Ma J."/>
        </authorList>
    </citation>
    <scope>NUCLEOTIDE SEQUENCE [LARGE SCALE GENOMIC DNA]</scope>
    <source>
        <strain evidence="3">JCM 13023</strain>
    </source>
</reference>
<evidence type="ECO:0000313" key="3">
    <source>
        <dbReference type="Proteomes" id="UP001500653"/>
    </source>
</evidence>
<dbReference type="Gene3D" id="3.40.50.1820">
    <property type="entry name" value="alpha/beta hydrolase"/>
    <property type="match status" value="1"/>
</dbReference>
<feature type="domain" description="AB hydrolase-1" evidence="1">
    <location>
        <begin position="10"/>
        <end position="48"/>
    </location>
</feature>
<dbReference type="InterPro" id="IPR000073">
    <property type="entry name" value="AB_hydrolase_1"/>
</dbReference>
<evidence type="ECO:0000259" key="1">
    <source>
        <dbReference type="Pfam" id="PF00561"/>
    </source>
</evidence>
<organism evidence="2 3">
    <name type="scientific">Prauserella halophila</name>
    <dbReference type="NCBI Taxonomy" id="185641"/>
    <lineage>
        <taxon>Bacteria</taxon>
        <taxon>Bacillati</taxon>
        <taxon>Actinomycetota</taxon>
        <taxon>Actinomycetes</taxon>
        <taxon>Pseudonocardiales</taxon>
        <taxon>Pseudonocardiaceae</taxon>
        <taxon>Prauserella</taxon>
    </lineage>
</organism>
<accession>A0ABP4H5E6</accession>
<sequence length="62" mass="7028">MRTVGSGEHVVIALHGSFGSSRAWTAFEPHLDRRQFTYVFPDYRGYGDRRGVSRPDRATRSG</sequence>
<dbReference type="RefSeq" id="WP_253864235.1">
    <property type="nucleotide sequence ID" value="NZ_BAAALN010000018.1"/>
</dbReference>
<gene>
    <name evidence="2" type="ORF">GCM10009676_41200</name>
</gene>
<proteinExistence type="predicted"/>
<dbReference type="Pfam" id="PF00561">
    <property type="entry name" value="Abhydrolase_1"/>
    <property type="match status" value="1"/>
</dbReference>
<dbReference type="EMBL" id="BAAALN010000018">
    <property type="protein sequence ID" value="GAA1250321.1"/>
    <property type="molecule type" value="Genomic_DNA"/>
</dbReference>
<name>A0ABP4H5E6_9PSEU</name>
<evidence type="ECO:0000313" key="2">
    <source>
        <dbReference type="EMBL" id="GAA1250321.1"/>
    </source>
</evidence>
<keyword evidence="3" id="KW-1185">Reference proteome</keyword>
<protein>
    <recommendedName>
        <fullName evidence="1">AB hydrolase-1 domain-containing protein</fullName>
    </recommendedName>
</protein>
<dbReference type="SUPFAM" id="SSF53474">
    <property type="entry name" value="alpha/beta-Hydrolases"/>
    <property type="match status" value="1"/>
</dbReference>
<dbReference type="InterPro" id="IPR029058">
    <property type="entry name" value="AB_hydrolase_fold"/>
</dbReference>
<dbReference type="Proteomes" id="UP001500653">
    <property type="component" value="Unassembled WGS sequence"/>
</dbReference>